<dbReference type="Proteomes" id="UP000249363">
    <property type="component" value="Unassembled WGS sequence"/>
</dbReference>
<gene>
    <name evidence="8" type="ORF">BHQ10_002324</name>
</gene>
<dbReference type="PANTHER" id="PTHR23501:SF198">
    <property type="entry name" value="AZOLE RESISTANCE PROTEIN 1-RELATED"/>
    <property type="match status" value="1"/>
</dbReference>
<evidence type="ECO:0000256" key="1">
    <source>
        <dbReference type="ARBA" id="ARBA00004141"/>
    </source>
</evidence>
<dbReference type="Gene3D" id="1.20.1720.10">
    <property type="entry name" value="Multidrug resistance protein D"/>
    <property type="match status" value="1"/>
</dbReference>
<dbReference type="PRINTS" id="PR01036">
    <property type="entry name" value="TCRTETB"/>
</dbReference>
<feature type="transmembrane region" description="Helical" evidence="6">
    <location>
        <begin position="316"/>
        <end position="337"/>
    </location>
</feature>
<dbReference type="EMBL" id="MIKG01000003">
    <property type="protein sequence ID" value="RAO66312.1"/>
    <property type="molecule type" value="Genomic_DNA"/>
</dbReference>
<feature type="transmembrane region" description="Helical" evidence="6">
    <location>
        <begin position="144"/>
        <end position="169"/>
    </location>
</feature>
<organism evidence="8 9">
    <name type="scientific">Talaromyces amestolkiae</name>
    <dbReference type="NCBI Taxonomy" id="1196081"/>
    <lineage>
        <taxon>Eukaryota</taxon>
        <taxon>Fungi</taxon>
        <taxon>Dikarya</taxon>
        <taxon>Ascomycota</taxon>
        <taxon>Pezizomycotina</taxon>
        <taxon>Eurotiomycetes</taxon>
        <taxon>Eurotiomycetidae</taxon>
        <taxon>Eurotiales</taxon>
        <taxon>Trichocomaceae</taxon>
        <taxon>Talaromyces</taxon>
        <taxon>Talaromyces sect. Talaromyces</taxon>
    </lineage>
</organism>
<feature type="transmembrane region" description="Helical" evidence="6">
    <location>
        <begin position="176"/>
        <end position="199"/>
    </location>
</feature>
<dbReference type="SUPFAM" id="SSF103473">
    <property type="entry name" value="MFS general substrate transporter"/>
    <property type="match status" value="1"/>
</dbReference>
<feature type="transmembrane region" description="Helical" evidence="6">
    <location>
        <begin position="414"/>
        <end position="437"/>
    </location>
</feature>
<evidence type="ECO:0000256" key="5">
    <source>
        <dbReference type="SAM" id="MobiDB-lite"/>
    </source>
</evidence>
<keyword evidence="9" id="KW-1185">Reference proteome</keyword>
<feature type="transmembrane region" description="Helical" evidence="6">
    <location>
        <begin position="383"/>
        <end position="402"/>
    </location>
</feature>
<comment type="subcellular location">
    <subcellularLocation>
        <location evidence="1">Membrane</location>
        <topology evidence="1">Multi-pass membrane protein</topology>
    </subcellularLocation>
</comment>
<feature type="region of interest" description="Disordered" evidence="5">
    <location>
        <begin position="546"/>
        <end position="592"/>
    </location>
</feature>
<evidence type="ECO:0000256" key="3">
    <source>
        <dbReference type="ARBA" id="ARBA00022989"/>
    </source>
</evidence>
<feature type="transmembrane region" description="Helical" evidence="6">
    <location>
        <begin position="119"/>
        <end position="138"/>
    </location>
</feature>
<dbReference type="AlphaFoldDB" id="A0A364KRX5"/>
<sequence>MATETSEQPPEMVKTTEQSDSSENVTISESSLEIKLKLFQERVERMSAWEVFLVWFALALSNLCVFLDEGIISTAIPRITDKFQSLGDVGWYGSAYNITLSSFQLVYGRLFNEFPLKVTFLAALAIFEIGSLVCATSPNSVAFIIGRAIAGLGAAGLQSGNFALLAAALPPKKLPLYMGALGMVYGIGAVLGPVMGGIITNSYLTWRWCFYINLPIAAPTAVATIFLIKVPPTDKGNKPLLKKIYNLDPLAVVILLPCIISLILALQFGGALYSWNDGRTIGCFVAFGVLLLVFLVEQWWMGDGALVPPRLVRNPVVLFGALYAFCFDSAFYSLVYYMPLWFQAVEGVSAEDSGIRYLPLVLSLVMTIFLGGWAVTKVGYFQPFMLLGTALLATGAGLLSTLVPSSGKGSWISYQILAGLGIGVATQQAVVAIQAILSGDDVNIGIALAIFTQCFGPTIFITVSQAVFEGTLTSGLNDHLPGLISPSQIKNLGATQLRDLVSPPQLPIVLEIYSYALSRTYLTASIMAALSGPLIFCMGWRKLPSPPEESGEYQGGNNEANTEANTEAKSDGGETSLKAEAAKEATSITASQ</sequence>
<dbReference type="PROSITE" id="PS50850">
    <property type="entry name" value="MFS"/>
    <property type="match status" value="1"/>
</dbReference>
<keyword evidence="2 6" id="KW-0812">Transmembrane</keyword>
<dbReference type="Gene3D" id="1.20.1250.20">
    <property type="entry name" value="MFS general substrate transporter like domains"/>
    <property type="match status" value="1"/>
</dbReference>
<dbReference type="GeneID" id="63791541"/>
<feature type="transmembrane region" description="Helical" evidence="6">
    <location>
        <begin position="444"/>
        <end position="468"/>
    </location>
</feature>
<evidence type="ECO:0000256" key="4">
    <source>
        <dbReference type="ARBA" id="ARBA00023136"/>
    </source>
</evidence>
<feature type="domain" description="Major facilitator superfamily (MFS) profile" evidence="7">
    <location>
        <begin position="54"/>
        <end position="543"/>
    </location>
</feature>
<dbReference type="CDD" id="cd17502">
    <property type="entry name" value="MFS_Azr1_MDR_like"/>
    <property type="match status" value="1"/>
</dbReference>
<protein>
    <recommendedName>
        <fullName evidence="7">Major facilitator superfamily (MFS) profile domain-containing protein</fullName>
    </recommendedName>
</protein>
<keyword evidence="4 6" id="KW-0472">Membrane</keyword>
<evidence type="ECO:0000256" key="6">
    <source>
        <dbReference type="SAM" id="Phobius"/>
    </source>
</evidence>
<dbReference type="FunFam" id="1.20.1250.20:FF:000196">
    <property type="entry name" value="MFS toxin efflux pump (AflT)"/>
    <property type="match status" value="1"/>
</dbReference>
<dbReference type="InterPro" id="IPR020846">
    <property type="entry name" value="MFS_dom"/>
</dbReference>
<evidence type="ECO:0000259" key="7">
    <source>
        <dbReference type="PROSITE" id="PS50850"/>
    </source>
</evidence>
<dbReference type="PANTHER" id="PTHR23501">
    <property type="entry name" value="MAJOR FACILITATOR SUPERFAMILY"/>
    <property type="match status" value="1"/>
</dbReference>
<evidence type="ECO:0000256" key="2">
    <source>
        <dbReference type="ARBA" id="ARBA00022692"/>
    </source>
</evidence>
<name>A0A364KRX5_TALAM</name>
<proteinExistence type="predicted"/>
<keyword evidence="3 6" id="KW-1133">Transmembrane helix</keyword>
<dbReference type="InterPro" id="IPR036259">
    <property type="entry name" value="MFS_trans_sf"/>
</dbReference>
<dbReference type="GO" id="GO:0022857">
    <property type="term" value="F:transmembrane transporter activity"/>
    <property type="evidence" value="ECO:0007669"/>
    <property type="project" value="InterPro"/>
</dbReference>
<dbReference type="OrthoDB" id="10021397at2759"/>
<feature type="transmembrane region" description="Helical" evidence="6">
    <location>
        <begin position="205"/>
        <end position="228"/>
    </location>
</feature>
<feature type="transmembrane region" description="Helical" evidence="6">
    <location>
        <begin position="357"/>
        <end position="376"/>
    </location>
</feature>
<evidence type="ECO:0000313" key="8">
    <source>
        <dbReference type="EMBL" id="RAO66312.1"/>
    </source>
</evidence>
<feature type="transmembrane region" description="Helical" evidence="6">
    <location>
        <begin position="279"/>
        <end position="296"/>
    </location>
</feature>
<accession>A0A364KRX5</accession>
<feature type="region of interest" description="Disordered" evidence="5">
    <location>
        <begin position="1"/>
        <end position="23"/>
    </location>
</feature>
<dbReference type="InterPro" id="IPR011701">
    <property type="entry name" value="MFS"/>
</dbReference>
<dbReference type="GO" id="GO:0005886">
    <property type="term" value="C:plasma membrane"/>
    <property type="evidence" value="ECO:0007669"/>
    <property type="project" value="TreeGrafter"/>
</dbReference>
<feature type="transmembrane region" description="Helical" evidence="6">
    <location>
        <begin position="52"/>
        <end position="77"/>
    </location>
</feature>
<feature type="transmembrane region" description="Helical" evidence="6">
    <location>
        <begin position="249"/>
        <end position="273"/>
    </location>
</feature>
<reference evidence="8 9" key="1">
    <citation type="journal article" date="2017" name="Biotechnol. Biofuels">
        <title>Differential beta-glucosidase expression as a function of carbon source availability in Talaromyces amestolkiae: a genomic and proteomic approach.</title>
        <authorList>
            <person name="de Eugenio L.I."/>
            <person name="Mendez-Liter J.A."/>
            <person name="Nieto-Dominguez M."/>
            <person name="Alonso L."/>
            <person name="Gil-Munoz J."/>
            <person name="Barriuso J."/>
            <person name="Prieto A."/>
            <person name="Martinez M.J."/>
        </authorList>
    </citation>
    <scope>NUCLEOTIDE SEQUENCE [LARGE SCALE GENOMIC DNA]</scope>
    <source>
        <strain evidence="8 9">CIB</strain>
    </source>
</reference>
<comment type="caution">
    <text evidence="8">The sequence shown here is derived from an EMBL/GenBank/DDBJ whole genome shotgun (WGS) entry which is preliminary data.</text>
</comment>
<dbReference type="Pfam" id="PF07690">
    <property type="entry name" value="MFS_1"/>
    <property type="match status" value="1"/>
</dbReference>
<dbReference type="RefSeq" id="XP_040730829.1">
    <property type="nucleotide sequence ID" value="XM_040874458.1"/>
</dbReference>
<evidence type="ECO:0000313" key="9">
    <source>
        <dbReference type="Proteomes" id="UP000249363"/>
    </source>
</evidence>